<gene>
    <name evidence="1" type="ORF">THIOM_003247</name>
</gene>
<keyword evidence="2" id="KW-1185">Reference proteome</keyword>
<sequence length="66" mass="7971">MFNTGGTVKINFPIFSDAQFFSEPQIGKFRHFDLAILMKILTWQLFPLRVEQYLRHIYFCQITHEF</sequence>
<protein>
    <submittedName>
        <fullName evidence="1">Uncharacterized protein</fullName>
    </submittedName>
</protein>
<proteinExistence type="predicted"/>
<evidence type="ECO:0000313" key="1">
    <source>
        <dbReference type="EMBL" id="OAD21005.1"/>
    </source>
</evidence>
<dbReference type="AlphaFoldDB" id="A0A176RZ23"/>
<name>A0A176RZ23_9GAMM</name>
<comment type="caution">
    <text evidence="1">The sequence shown here is derived from an EMBL/GenBank/DDBJ whole genome shotgun (WGS) entry which is preliminary data.</text>
</comment>
<dbReference type="Proteomes" id="UP000076962">
    <property type="component" value="Unassembled WGS sequence"/>
</dbReference>
<evidence type="ECO:0000313" key="2">
    <source>
        <dbReference type="Proteomes" id="UP000076962"/>
    </source>
</evidence>
<organism evidence="1 2">
    <name type="scientific">Candidatus Thiomargarita nelsonii</name>
    <dbReference type="NCBI Taxonomy" id="1003181"/>
    <lineage>
        <taxon>Bacteria</taxon>
        <taxon>Pseudomonadati</taxon>
        <taxon>Pseudomonadota</taxon>
        <taxon>Gammaproteobacteria</taxon>
        <taxon>Thiotrichales</taxon>
        <taxon>Thiotrichaceae</taxon>
        <taxon>Thiomargarita</taxon>
    </lineage>
</organism>
<dbReference type="EMBL" id="LUTY01001946">
    <property type="protein sequence ID" value="OAD21005.1"/>
    <property type="molecule type" value="Genomic_DNA"/>
</dbReference>
<accession>A0A176RZ23</accession>
<reference evidence="1 2" key="1">
    <citation type="submission" date="2016-05" db="EMBL/GenBank/DDBJ databases">
        <title>Single-cell genome of chain-forming Candidatus Thiomargarita nelsonii and comparison to other large sulfur-oxidizing bacteria.</title>
        <authorList>
            <person name="Winkel M."/>
            <person name="Salman V."/>
            <person name="Woyke T."/>
            <person name="Schulz-Vogt H."/>
            <person name="Richter M."/>
            <person name="Flood B."/>
            <person name="Bailey J."/>
            <person name="Amann R."/>
            <person name="Mussmann M."/>
        </authorList>
    </citation>
    <scope>NUCLEOTIDE SEQUENCE [LARGE SCALE GENOMIC DNA]</scope>
    <source>
        <strain evidence="1 2">THI036</strain>
    </source>
</reference>